<protein>
    <submittedName>
        <fullName evidence="1">Uncharacterized protein</fullName>
    </submittedName>
</protein>
<proteinExistence type="predicted"/>
<gene>
    <name evidence="1" type="ORF">Pflav_016610</name>
</gene>
<reference evidence="1 2" key="2">
    <citation type="submission" date="2020-03" db="EMBL/GenBank/DDBJ databases">
        <authorList>
            <person name="Ichikawa N."/>
            <person name="Kimura A."/>
            <person name="Kitahashi Y."/>
            <person name="Uohara A."/>
        </authorList>
    </citation>
    <scope>NUCLEOTIDE SEQUENCE [LARGE SCALE GENOMIC DNA]</scope>
    <source>
        <strain evidence="1 2">NBRC 107702</strain>
    </source>
</reference>
<name>A0A6F8XNC3_9ACTN</name>
<keyword evidence="2" id="KW-1185">Reference proteome</keyword>
<dbReference type="Proteomes" id="UP000502508">
    <property type="component" value="Chromosome"/>
</dbReference>
<accession>A0A6F8XNC3</accession>
<dbReference type="AlphaFoldDB" id="A0A6F8XNC3"/>
<reference evidence="1 2" key="1">
    <citation type="submission" date="2020-03" db="EMBL/GenBank/DDBJ databases">
        <title>Whole genome shotgun sequence of Phytohabitans flavus NBRC 107702.</title>
        <authorList>
            <person name="Komaki H."/>
            <person name="Tamura T."/>
        </authorList>
    </citation>
    <scope>NUCLEOTIDE SEQUENCE [LARGE SCALE GENOMIC DNA]</scope>
    <source>
        <strain evidence="1 2">NBRC 107702</strain>
    </source>
</reference>
<evidence type="ECO:0000313" key="2">
    <source>
        <dbReference type="Proteomes" id="UP000502508"/>
    </source>
</evidence>
<evidence type="ECO:0000313" key="1">
    <source>
        <dbReference type="EMBL" id="BCB75251.1"/>
    </source>
</evidence>
<dbReference type="KEGG" id="pfla:Pflav_016610"/>
<organism evidence="1 2">
    <name type="scientific">Phytohabitans flavus</name>
    <dbReference type="NCBI Taxonomy" id="1076124"/>
    <lineage>
        <taxon>Bacteria</taxon>
        <taxon>Bacillati</taxon>
        <taxon>Actinomycetota</taxon>
        <taxon>Actinomycetes</taxon>
        <taxon>Micromonosporales</taxon>
        <taxon>Micromonosporaceae</taxon>
    </lineage>
</organism>
<dbReference type="EMBL" id="AP022870">
    <property type="protein sequence ID" value="BCB75251.1"/>
    <property type="molecule type" value="Genomic_DNA"/>
</dbReference>
<sequence>MAAVAVTLAAAALGWSAIGHTPHPSTLRVQALGMVGFAALGLAGLAVDPDLGLYLVATGWLLHGVWDFVHLKLDRVVPRSYAEWCGVLDVLTAGQLLLLAW</sequence>